<name>A0A0J9ERE5_AJEDA</name>
<sequence length="111" mass="11973">MQIQQHAVFKHSSFYLLYGLHPHIPENASEKVREEAVADTAETAVADTAGTAVADAAGTAVADTAVADAESRLKEISHAHAKANQLLLNQAIQSKRIQDSLVKKLSLKMRI</sequence>
<gene>
    <name evidence="1" type="ORF">BDDG_12915</name>
</gene>
<reference evidence="1" key="1">
    <citation type="submission" date="2010-03" db="EMBL/GenBank/DDBJ databases">
        <title>Annotation of Blastomyces dermatitidis strain ATCC 18188.</title>
        <authorList>
            <consortium name="The Broad Institute Genome Sequencing Platform"/>
            <consortium name="Broad Institute Genome Sequencing Center for Infectious Disease."/>
            <person name="Cuomo C."/>
            <person name="Klein B."/>
            <person name="Sullivan T."/>
            <person name="Heitman J."/>
            <person name="Young S."/>
            <person name="Zeng Q."/>
            <person name="Gargeya S."/>
            <person name="Alvarado L."/>
            <person name="Berlin A.M."/>
            <person name="Chapman S.B."/>
            <person name="Chen Z."/>
            <person name="Freedman E."/>
            <person name="Gellesch M."/>
            <person name="Goldberg J."/>
            <person name="Griggs A."/>
            <person name="Gujja S."/>
            <person name="Heilman E."/>
            <person name="Heiman D."/>
            <person name="Howarth C."/>
            <person name="Mehta T."/>
            <person name="Neiman D."/>
            <person name="Pearson M."/>
            <person name="Roberts A."/>
            <person name="Saif S."/>
            <person name="Shea T."/>
            <person name="Shenoy N."/>
            <person name="Sisk P."/>
            <person name="Stolte C."/>
            <person name="Sykes S."/>
            <person name="White J."/>
            <person name="Yandava C."/>
            <person name="Haas B."/>
            <person name="Nusbaum C."/>
            <person name="Birren B."/>
        </authorList>
    </citation>
    <scope>NUCLEOTIDE SEQUENCE</scope>
    <source>
        <strain evidence="1">ATCC 18188</strain>
    </source>
</reference>
<dbReference type="EMBL" id="GG749490">
    <property type="protein sequence ID" value="KMW68602.1"/>
    <property type="molecule type" value="Genomic_DNA"/>
</dbReference>
<accession>A0A0J9ERE5</accession>
<dbReference type="AlphaFoldDB" id="A0A0J9ERE5"/>
<protein>
    <submittedName>
        <fullName evidence="1">Uncharacterized protein</fullName>
    </submittedName>
</protein>
<dbReference type="Proteomes" id="UP000007802">
    <property type="component" value="Unassembled WGS sequence"/>
</dbReference>
<proteinExistence type="predicted"/>
<organism evidence="1">
    <name type="scientific">Ajellomyces dermatitidis (strain ATCC 18188 / CBS 674.68)</name>
    <name type="common">Blastomyces dermatitidis</name>
    <dbReference type="NCBI Taxonomy" id="653446"/>
    <lineage>
        <taxon>Eukaryota</taxon>
        <taxon>Fungi</taxon>
        <taxon>Dikarya</taxon>
        <taxon>Ascomycota</taxon>
        <taxon>Pezizomycotina</taxon>
        <taxon>Eurotiomycetes</taxon>
        <taxon>Eurotiomycetidae</taxon>
        <taxon>Onygenales</taxon>
        <taxon>Ajellomycetaceae</taxon>
        <taxon>Blastomyces</taxon>
    </lineage>
</organism>
<evidence type="ECO:0000313" key="1">
    <source>
        <dbReference type="EMBL" id="KMW68602.1"/>
    </source>
</evidence>